<accession>A0AAN9Q711</accession>
<gene>
    <name evidence="1" type="ORF">VNO77_28012</name>
</gene>
<proteinExistence type="predicted"/>
<evidence type="ECO:0000313" key="2">
    <source>
        <dbReference type="Proteomes" id="UP001367508"/>
    </source>
</evidence>
<dbReference type="Proteomes" id="UP001367508">
    <property type="component" value="Unassembled WGS sequence"/>
</dbReference>
<reference evidence="1 2" key="1">
    <citation type="submission" date="2024-01" db="EMBL/GenBank/DDBJ databases">
        <title>The genomes of 5 underutilized Papilionoideae crops provide insights into root nodulation and disease resistanc.</title>
        <authorList>
            <person name="Jiang F."/>
        </authorList>
    </citation>
    <scope>NUCLEOTIDE SEQUENCE [LARGE SCALE GENOMIC DNA]</scope>
    <source>
        <strain evidence="1">LVBAO_FW01</strain>
        <tissue evidence="1">Leaves</tissue>
    </source>
</reference>
<name>A0AAN9Q711_CANGL</name>
<organism evidence="1 2">
    <name type="scientific">Canavalia gladiata</name>
    <name type="common">Sword bean</name>
    <name type="synonym">Dolichos gladiatus</name>
    <dbReference type="NCBI Taxonomy" id="3824"/>
    <lineage>
        <taxon>Eukaryota</taxon>
        <taxon>Viridiplantae</taxon>
        <taxon>Streptophyta</taxon>
        <taxon>Embryophyta</taxon>
        <taxon>Tracheophyta</taxon>
        <taxon>Spermatophyta</taxon>
        <taxon>Magnoliopsida</taxon>
        <taxon>eudicotyledons</taxon>
        <taxon>Gunneridae</taxon>
        <taxon>Pentapetalae</taxon>
        <taxon>rosids</taxon>
        <taxon>fabids</taxon>
        <taxon>Fabales</taxon>
        <taxon>Fabaceae</taxon>
        <taxon>Papilionoideae</taxon>
        <taxon>50 kb inversion clade</taxon>
        <taxon>NPAAA clade</taxon>
        <taxon>indigoferoid/millettioid clade</taxon>
        <taxon>Phaseoleae</taxon>
        <taxon>Canavalia</taxon>
    </lineage>
</organism>
<protein>
    <submittedName>
        <fullName evidence="1">Uncharacterized protein</fullName>
    </submittedName>
</protein>
<comment type="caution">
    <text evidence="1">The sequence shown here is derived from an EMBL/GenBank/DDBJ whole genome shotgun (WGS) entry which is preliminary data.</text>
</comment>
<evidence type="ECO:0000313" key="1">
    <source>
        <dbReference type="EMBL" id="KAK7324452.1"/>
    </source>
</evidence>
<sequence length="99" mass="11381">MLLAQTKTCAHCWPKQDVRWPNLFTAWPYFFVLGTSVREMDIVHGHRDLMIRHLALAADSQSFGYGESTSMHLEGRDFVVTQRRCTTHLTTNSDLNNQA</sequence>
<keyword evidence="2" id="KW-1185">Reference proteome</keyword>
<dbReference type="AlphaFoldDB" id="A0AAN9Q711"/>
<dbReference type="EMBL" id="JAYMYQ010000006">
    <property type="protein sequence ID" value="KAK7324452.1"/>
    <property type="molecule type" value="Genomic_DNA"/>
</dbReference>